<feature type="region of interest" description="Disordered" evidence="1">
    <location>
        <begin position="468"/>
        <end position="517"/>
    </location>
</feature>
<evidence type="ECO:0000256" key="1">
    <source>
        <dbReference type="SAM" id="MobiDB-lite"/>
    </source>
</evidence>
<evidence type="ECO:0000313" key="2">
    <source>
        <dbReference type="EMBL" id="KAL3698485.1"/>
    </source>
</evidence>
<keyword evidence="3" id="KW-1185">Reference proteome</keyword>
<feature type="region of interest" description="Disordered" evidence="1">
    <location>
        <begin position="412"/>
        <end position="432"/>
    </location>
</feature>
<organism evidence="2 3">
    <name type="scientific">Riccia sorocarpa</name>
    <dbReference type="NCBI Taxonomy" id="122646"/>
    <lineage>
        <taxon>Eukaryota</taxon>
        <taxon>Viridiplantae</taxon>
        <taxon>Streptophyta</taxon>
        <taxon>Embryophyta</taxon>
        <taxon>Marchantiophyta</taxon>
        <taxon>Marchantiopsida</taxon>
        <taxon>Marchantiidae</taxon>
        <taxon>Marchantiales</taxon>
        <taxon>Ricciaceae</taxon>
        <taxon>Riccia</taxon>
    </lineage>
</organism>
<dbReference type="Proteomes" id="UP001633002">
    <property type="component" value="Unassembled WGS sequence"/>
</dbReference>
<sequence length="517" mass="58731">MRRIPVKITYKVQEPYPEQLTLTQLIDISQPPEEFNLTEVCWWIGHIGIVPQQWSAELVDWFLPKLEYVSVGQLERGKQVAAGPFKYCRSSEWFLTLADADDKEISHPKYLKKKSETDCTYNTTAVCICSAHCLCKSAAEERRDLRVLCIYQVVFDRYSCNCQRIHQAEALEAEKVLGSIEAEKPDGSIEAADEKEFDRQEVDQTIEEAEDTELDQVLSQNFCICKNVFGDGNECYCGFKPAAKAKTASSDEGDGDQRHNDKRRKCSEGCDRKPQHRNMIRSGQYMPGLKWATMKPMSQLHVERIWQACVAPETITITDIDYILFGNSHNDRYFSSSHRMELLIAEPRKRKDDDDHKGQQADKAAEPDNDEEDGSKGNQREKAGHAHDGQQDRETPEPVRANDATVQQIHDRNENLQQPRAPGSPDDEFDADELPDVVNLDDIIQPGMDAEVLMYDLLAAGYGVRRRRPAGPEEHRNDDNNEQQQAANAAHDVIPANNDDGQQDEIPDYIPLVRPPT</sequence>
<feature type="region of interest" description="Disordered" evidence="1">
    <location>
        <begin position="246"/>
        <end position="283"/>
    </location>
</feature>
<protein>
    <submittedName>
        <fullName evidence="2">Uncharacterized protein</fullName>
    </submittedName>
</protein>
<dbReference type="AlphaFoldDB" id="A0ABD3I7R0"/>
<evidence type="ECO:0000313" key="3">
    <source>
        <dbReference type="Proteomes" id="UP001633002"/>
    </source>
</evidence>
<reference evidence="2 3" key="1">
    <citation type="submission" date="2024-09" db="EMBL/GenBank/DDBJ databases">
        <title>Chromosome-scale assembly of Riccia sorocarpa.</title>
        <authorList>
            <person name="Paukszto L."/>
        </authorList>
    </citation>
    <scope>NUCLEOTIDE SEQUENCE [LARGE SCALE GENOMIC DNA]</scope>
    <source>
        <strain evidence="2">LP-2024</strain>
        <tissue evidence="2">Aerial parts of the thallus</tissue>
    </source>
</reference>
<accession>A0ABD3I7R0</accession>
<feature type="compositionally biased region" description="Basic and acidic residues" evidence="1">
    <location>
        <begin position="470"/>
        <end position="479"/>
    </location>
</feature>
<dbReference type="EMBL" id="JBJQOH010000002">
    <property type="protein sequence ID" value="KAL3698485.1"/>
    <property type="molecule type" value="Genomic_DNA"/>
</dbReference>
<comment type="caution">
    <text evidence="2">The sequence shown here is derived from an EMBL/GenBank/DDBJ whole genome shotgun (WGS) entry which is preliminary data.</text>
</comment>
<feature type="region of interest" description="Disordered" evidence="1">
    <location>
        <begin position="346"/>
        <end position="399"/>
    </location>
</feature>
<feature type="compositionally biased region" description="Low complexity" evidence="1">
    <location>
        <begin position="482"/>
        <end position="492"/>
    </location>
</feature>
<feature type="compositionally biased region" description="Basic and acidic residues" evidence="1">
    <location>
        <begin position="374"/>
        <end position="397"/>
    </location>
</feature>
<gene>
    <name evidence="2" type="ORF">R1sor_012561</name>
</gene>
<proteinExistence type="predicted"/>
<feature type="compositionally biased region" description="Basic and acidic residues" evidence="1">
    <location>
        <begin position="346"/>
        <end position="366"/>
    </location>
</feature>
<name>A0ABD3I7R0_9MARC</name>